<sequence length="105" mass="11762">MFTTKLRPGIINDAELFDSQFTVYCSDRDYIKVGVERGRGSLIAVHVFSYSVDDTTDNKIVGGRYIGIEEVPFQAFVLTDKNTCGGVIYDEEYIVTAAHLSKELK</sequence>
<evidence type="ECO:0000313" key="2">
    <source>
        <dbReference type="EMBL" id="VVD03130.1"/>
    </source>
</evidence>
<dbReference type="SUPFAM" id="SSF50494">
    <property type="entry name" value="Trypsin-like serine proteases"/>
    <property type="match status" value="1"/>
</dbReference>
<evidence type="ECO:0000313" key="3">
    <source>
        <dbReference type="Proteomes" id="UP000324832"/>
    </source>
</evidence>
<gene>
    <name evidence="2" type="ORF">LSINAPIS_LOCUS13184</name>
</gene>
<dbReference type="GO" id="GO:0004252">
    <property type="term" value="F:serine-type endopeptidase activity"/>
    <property type="evidence" value="ECO:0007669"/>
    <property type="project" value="InterPro"/>
</dbReference>
<dbReference type="AlphaFoldDB" id="A0A5E4QXJ1"/>
<evidence type="ECO:0000259" key="1">
    <source>
        <dbReference type="Pfam" id="PF00089"/>
    </source>
</evidence>
<reference evidence="2 3" key="1">
    <citation type="submission" date="2017-07" db="EMBL/GenBank/DDBJ databases">
        <authorList>
            <person name="Talla V."/>
            <person name="Backstrom N."/>
        </authorList>
    </citation>
    <scope>NUCLEOTIDE SEQUENCE [LARGE SCALE GENOMIC DNA]</scope>
</reference>
<dbReference type="GO" id="GO:0006508">
    <property type="term" value="P:proteolysis"/>
    <property type="evidence" value="ECO:0007669"/>
    <property type="project" value="InterPro"/>
</dbReference>
<accession>A0A5E4QXJ1</accession>
<organism evidence="2 3">
    <name type="scientific">Leptidea sinapis</name>
    <dbReference type="NCBI Taxonomy" id="189913"/>
    <lineage>
        <taxon>Eukaryota</taxon>
        <taxon>Metazoa</taxon>
        <taxon>Ecdysozoa</taxon>
        <taxon>Arthropoda</taxon>
        <taxon>Hexapoda</taxon>
        <taxon>Insecta</taxon>
        <taxon>Pterygota</taxon>
        <taxon>Neoptera</taxon>
        <taxon>Endopterygota</taxon>
        <taxon>Lepidoptera</taxon>
        <taxon>Glossata</taxon>
        <taxon>Ditrysia</taxon>
        <taxon>Papilionoidea</taxon>
        <taxon>Pieridae</taxon>
        <taxon>Dismorphiinae</taxon>
        <taxon>Leptidea</taxon>
    </lineage>
</organism>
<name>A0A5E4QXJ1_9NEOP</name>
<dbReference type="Proteomes" id="UP000324832">
    <property type="component" value="Unassembled WGS sequence"/>
</dbReference>
<dbReference type="InterPro" id="IPR009003">
    <property type="entry name" value="Peptidase_S1_PA"/>
</dbReference>
<keyword evidence="3" id="KW-1185">Reference proteome</keyword>
<dbReference type="InterPro" id="IPR001254">
    <property type="entry name" value="Trypsin_dom"/>
</dbReference>
<feature type="domain" description="Peptidase S1" evidence="1">
    <location>
        <begin position="60"/>
        <end position="103"/>
    </location>
</feature>
<dbReference type="Pfam" id="PF00089">
    <property type="entry name" value="Trypsin"/>
    <property type="match status" value="1"/>
</dbReference>
<dbReference type="EMBL" id="FZQP02006643">
    <property type="protein sequence ID" value="VVD03130.1"/>
    <property type="molecule type" value="Genomic_DNA"/>
</dbReference>
<proteinExistence type="predicted"/>
<protein>
    <recommendedName>
        <fullName evidence="1">Peptidase S1 domain-containing protein</fullName>
    </recommendedName>
</protein>
<dbReference type="Gene3D" id="2.40.10.10">
    <property type="entry name" value="Trypsin-like serine proteases"/>
    <property type="match status" value="1"/>
</dbReference>
<dbReference type="InterPro" id="IPR043504">
    <property type="entry name" value="Peptidase_S1_PA_chymotrypsin"/>
</dbReference>